<name>A0ABC9TSJ3_CLOSY</name>
<dbReference type="EMBL" id="AWSU01000342">
    <property type="protein sequence ID" value="ERI74142.1"/>
    <property type="molecule type" value="Genomic_DNA"/>
</dbReference>
<evidence type="ECO:0008006" key="3">
    <source>
        <dbReference type="Google" id="ProtNLM"/>
    </source>
</evidence>
<dbReference type="AlphaFoldDB" id="A0ABC9TSJ3"/>
<dbReference type="Pfam" id="PF14284">
    <property type="entry name" value="PcfJ"/>
    <property type="match status" value="1"/>
</dbReference>
<sequence length="739" mass="86707">MERKKLMALGGLAPTSEMFRLAGQDILKKRAEFGPDTYRYEIYIRCQVMDGILKTAFYLTRDLKIGAVKPVYEVFIDGKTRTFLTWDVIHTKWRSSMLINLEWPRYIDDSNSYITAEENEEMKKYLGVAADGYSGILDYQEQLREEALARKHRRKTESWDKVMAQVPAEPKDWNHWVNKHGIHQNYVFYDYVRNGAKTGYCTYCEKEVPIIKPKHNALGRCRCCGNKIQFKSRGRAGRFFTKEEMIYLVQKCGEGTVVRQYCATRTYSAGNYETPDISCREERRYVYSADLEETPYYYGRYRFWEYRWIKGEKPDVGFGYYQYYKSREEKLGAVYKRTLPALSAGALRKTGLPQLARKVDRINPMEYLETLSRKPYLEQIVKSDLFQLAWSVIYDHRELELSDSNDFAKSLGIDKNRMKRLREHNGGFVYLEWLRFEKLRKNNIHDSIIEYFERNNLSPGDLDFIIEKMTPARVCNYLKRQYRETGRPPKELVSTWQDYTAMASRLKMDLGQEQIFKPKELIKAHDDLLALLGSKEIAMQAAEILEKYPDVDEICQQIKEKYEYGDKDYMVIAPDRIEDIINEGYILGHCLHRSDIYFDRIQTRESYILFLRKASEPDQPYYTLEVEPGGTARQKRTVGDKQNADYEEAKNFIRKWQKAISRRLTKEDWELAERSALLRVKELAEMREKNVKIRHGHLAGKPLADVLEADLMEAGRCAKADSLLVESVQEGEDKLCVAA</sequence>
<dbReference type="Proteomes" id="UP000016491">
    <property type="component" value="Unassembled WGS sequence"/>
</dbReference>
<dbReference type="RefSeq" id="WP_021641485.1">
    <property type="nucleotide sequence ID" value="NZ_KE992859.1"/>
</dbReference>
<evidence type="ECO:0000313" key="2">
    <source>
        <dbReference type="Proteomes" id="UP000016491"/>
    </source>
</evidence>
<accession>A0ABC9TSJ3</accession>
<reference evidence="1 2" key="1">
    <citation type="submission" date="2013-07" db="EMBL/GenBank/DDBJ databases">
        <authorList>
            <person name="Weinstock G."/>
            <person name="Sodergren E."/>
            <person name="Wylie T."/>
            <person name="Fulton L."/>
            <person name="Fulton R."/>
            <person name="Fronick C."/>
            <person name="O'Laughlin M."/>
            <person name="Godfrey J."/>
            <person name="Miner T."/>
            <person name="Herter B."/>
            <person name="Appelbaum E."/>
            <person name="Cordes M."/>
            <person name="Lek S."/>
            <person name="Wollam A."/>
            <person name="Pepin K.H."/>
            <person name="Palsikar V.B."/>
            <person name="Mitreva M."/>
            <person name="Wilson R.K."/>
        </authorList>
    </citation>
    <scope>NUCLEOTIDE SEQUENCE [LARGE SCALE GENOMIC DNA]</scope>
    <source>
        <strain evidence="1 2">ATCC 14940</strain>
    </source>
</reference>
<proteinExistence type="predicted"/>
<protein>
    <recommendedName>
        <fullName evidence="3">PcfJ-like protein</fullName>
    </recommendedName>
</protein>
<dbReference type="InterPro" id="IPR025586">
    <property type="entry name" value="PcfJ"/>
</dbReference>
<organism evidence="1 2">
    <name type="scientific">[Clostridium] symbiosum ATCC 14940</name>
    <dbReference type="NCBI Taxonomy" id="411472"/>
    <lineage>
        <taxon>Bacteria</taxon>
        <taxon>Bacillati</taxon>
        <taxon>Bacillota</taxon>
        <taxon>Clostridia</taxon>
        <taxon>Lachnospirales</taxon>
        <taxon>Lachnospiraceae</taxon>
        <taxon>Otoolea</taxon>
    </lineage>
</organism>
<comment type="caution">
    <text evidence="1">The sequence shown here is derived from an EMBL/GenBank/DDBJ whole genome shotgun (WGS) entry which is preliminary data.</text>
</comment>
<evidence type="ECO:0000313" key="1">
    <source>
        <dbReference type="EMBL" id="ERI74142.1"/>
    </source>
</evidence>
<gene>
    <name evidence="1" type="ORF">CLOSYM_04262</name>
</gene>